<organism evidence="1 2">
    <name type="scientific">Staphylococcus schweitzeri</name>
    <dbReference type="NCBI Taxonomy" id="1654388"/>
    <lineage>
        <taxon>Bacteria</taxon>
        <taxon>Bacillati</taxon>
        <taxon>Bacillota</taxon>
        <taxon>Bacilli</taxon>
        <taxon>Bacillales</taxon>
        <taxon>Staphylococcaceae</taxon>
        <taxon>Staphylococcus</taxon>
    </lineage>
</organism>
<dbReference type="AlphaFoldDB" id="A0A2K4AHD9"/>
<protein>
    <submittedName>
        <fullName evidence="1">Uncharacterized protein</fullName>
    </submittedName>
</protein>
<gene>
    <name evidence="1" type="ORF">CD116_07730</name>
</gene>
<name>A0A2K4AHD9_9STAP</name>
<reference evidence="1 2" key="1">
    <citation type="submission" date="2017-08" db="EMBL/GenBank/DDBJ databases">
        <title>Draft genome sequences of 64 type strains of genus Staph aureus.</title>
        <authorList>
            <person name="Cole K."/>
            <person name="Golubchik T."/>
            <person name="Russell J."/>
            <person name="Foster D."/>
            <person name="Llewelyn M."/>
            <person name="Wilson D."/>
            <person name="Crook D."/>
            <person name="Paul J."/>
        </authorList>
    </citation>
    <scope>NUCLEOTIDE SEQUENCE [LARGE SCALE GENOMIC DNA]</scope>
    <source>
        <strain evidence="1 2">DSM 28300</strain>
    </source>
</reference>
<proteinExistence type="predicted"/>
<evidence type="ECO:0000313" key="1">
    <source>
        <dbReference type="EMBL" id="PNZ49469.1"/>
    </source>
</evidence>
<dbReference type="EMBL" id="PPQS01000035">
    <property type="protein sequence ID" value="PNZ49469.1"/>
    <property type="molecule type" value="Genomic_DNA"/>
</dbReference>
<sequence>MIIMRGYNERYCIWTNSTIQCDYFKVERQGENDAISHRLTNNINSNIVYFIAKKCITLYNSRLRYKNIIILSEHSKKTLFNRIKTV</sequence>
<comment type="caution">
    <text evidence="1">The sequence shown here is derived from an EMBL/GenBank/DDBJ whole genome shotgun (WGS) entry which is preliminary data.</text>
</comment>
<dbReference type="Proteomes" id="UP000236395">
    <property type="component" value="Unassembled WGS sequence"/>
</dbReference>
<evidence type="ECO:0000313" key="2">
    <source>
        <dbReference type="Proteomes" id="UP000236395"/>
    </source>
</evidence>
<accession>A0A2K4AHD9</accession>